<sequence length="492" mass="55737">MIPDILLILISAGAILLLGQRIWQKWTIAKALSPLPGPPSLPLIGNLHQIAQHVHELYDWKLGNTQIYGQTYCLRVDLITNGSIFTSNPKNLEHVLMANHSNYIKPPMMEEILQELLGGSIFNINASGDSTASWKFQRKLIASLFSVNSFKAWTDTVFLRHLNQLVASIDTNLNASVDLEPLVLDWTTNTIYEMAFGSSVDMDAMHQMHDMVKEAGHLVFLRFTHPWYKFFKWCMPSEYRIKQVISTIDAVCYATIARQRNAAAEQSATKNVLSEVLRRQQEGDTEFPITDRFIRDMMMGMFLAGRESVGSGILWTIYCISKHPDVEAKLLEEFGTEPITYEKANGSKFLDAVIKETMRIFPPTPVEMRMALNDDILPDGSFVPGGTMLEYSPYVMGHDATRWENAEDFIPERWLKMERRPTAYEYPVFNAGTRSCVGQQVALVQTKIVVSTLVQRFHFDLVPNDAKPLYGVGLALFPKKGMHVIPRVRSVS</sequence>
<keyword evidence="8" id="KW-1185">Reference proteome</keyword>
<dbReference type="GO" id="GO:0006629">
    <property type="term" value="P:lipid metabolic process"/>
    <property type="evidence" value="ECO:0007669"/>
    <property type="project" value="UniProtKB-ARBA"/>
</dbReference>
<dbReference type="GO" id="GO:0020037">
    <property type="term" value="F:heme binding"/>
    <property type="evidence" value="ECO:0007669"/>
    <property type="project" value="InterPro"/>
</dbReference>
<dbReference type="PANTHER" id="PTHR24296">
    <property type="entry name" value="CYTOCHROME P450"/>
    <property type="match status" value="1"/>
</dbReference>
<dbReference type="AlphaFoldDB" id="A0A1V9ZT17"/>
<dbReference type="PRINTS" id="PR00385">
    <property type="entry name" value="P450"/>
</dbReference>
<dbReference type="PRINTS" id="PR00463">
    <property type="entry name" value="EP450I"/>
</dbReference>
<dbReference type="Pfam" id="PF00067">
    <property type="entry name" value="p450"/>
    <property type="match status" value="1"/>
</dbReference>
<keyword evidence="6" id="KW-0503">Monooxygenase</keyword>
<keyword evidence="5 6" id="KW-0349">Heme</keyword>
<evidence type="ECO:0000256" key="1">
    <source>
        <dbReference type="ARBA" id="ARBA00010617"/>
    </source>
</evidence>
<protein>
    <submittedName>
        <fullName evidence="7">Cytochrome P450</fullName>
    </submittedName>
</protein>
<evidence type="ECO:0000256" key="3">
    <source>
        <dbReference type="ARBA" id="ARBA00023002"/>
    </source>
</evidence>
<dbReference type="STRING" id="74557.A0A1V9ZT17"/>
<keyword evidence="2 5" id="KW-0479">Metal-binding</keyword>
<dbReference type="GO" id="GO:0016705">
    <property type="term" value="F:oxidoreductase activity, acting on paired donors, with incorporation or reduction of molecular oxygen"/>
    <property type="evidence" value="ECO:0007669"/>
    <property type="project" value="InterPro"/>
</dbReference>
<feature type="binding site" description="axial binding residue" evidence="5">
    <location>
        <position position="436"/>
    </location>
    <ligand>
        <name>heme</name>
        <dbReference type="ChEBI" id="CHEBI:30413"/>
    </ligand>
    <ligandPart>
        <name>Fe</name>
        <dbReference type="ChEBI" id="CHEBI:18248"/>
    </ligandPart>
</feature>
<evidence type="ECO:0000256" key="2">
    <source>
        <dbReference type="ARBA" id="ARBA00022723"/>
    </source>
</evidence>
<dbReference type="InterPro" id="IPR036396">
    <property type="entry name" value="Cyt_P450_sf"/>
</dbReference>
<dbReference type="GO" id="GO:0005506">
    <property type="term" value="F:iron ion binding"/>
    <property type="evidence" value="ECO:0007669"/>
    <property type="project" value="InterPro"/>
</dbReference>
<dbReference type="InterPro" id="IPR017972">
    <property type="entry name" value="Cyt_P450_CS"/>
</dbReference>
<dbReference type="OrthoDB" id="1470350at2759"/>
<keyword evidence="3 6" id="KW-0560">Oxidoreductase</keyword>
<dbReference type="PROSITE" id="PS00086">
    <property type="entry name" value="CYTOCHROME_P450"/>
    <property type="match status" value="1"/>
</dbReference>
<comment type="cofactor">
    <cofactor evidence="5">
        <name>heme</name>
        <dbReference type="ChEBI" id="CHEBI:30413"/>
    </cofactor>
</comment>
<proteinExistence type="inferred from homology"/>
<dbReference type="InterPro" id="IPR001128">
    <property type="entry name" value="Cyt_P450"/>
</dbReference>
<dbReference type="SUPFAM" id="SSF48264">
    <property type="entry name" value="Cytochrome P450"/>
    <property type="match status" value="1"/>
</dbReference>
<dbReference type="GO" id="GO:0004497">
    <property type="term" value="F:monooxygenase activity"/>
    <property type="evidence" value="ECO:0007669"/>
    <property type="project" value="UniProtKB-KW"/>
</dbReference>
<evidence type="ECO:0000313" key="7">
    <source>
        <dbReference type="EMBL" id="OQS01134.1"/>
    </source>
</evidence>
<evidence type="ECO:0000256" key="4">
    <source>
        <dbReference type="ARBA" id="ARBA00023004"/>
    </source>
</evidence>
<dbReference type="Proteomes" id="UP000243217">
    <property type="component" value="Unassembled WGS sequence"/>
</dbReference>
<dbReference type="EMBL" id="JNBS01001670">
    <property type="protein sequence ID" value="OQS01134.1"/>
    <property type="molecule type" value="Genomic_DNA"/>
</dbReference>
<comment type="caution">
    <text evidence="7">The sequence shown here is derived from an EMBL/GenBank/DDBJ whole genome shotgun (WGS) entry which is preliminary data.</text>
</comment>
<comment type="similarity">
    <text evidence="1 6">Belongs to the cytochrome P450 family.</text>
</comment>
<accession>A0A1V9ZT17</accession>
<reference evidence="7 8" key="1">
    <citation type="journal article" date="2014" name="Genome Biol. Evol.">
        <title>The secreted proteins of Achlya hypogyna and Thraustotheca clavata identify the ancestral oomycete secretome and reveal gene acquisitions by horizontal gene transfer.</title>
        <authorList>
            <person name="Misner I."/>
            <person name="Blouin N."/>
            <person name="Leonard G."/>
            <person name="Richards T.A."/>
            <person name="Lane C.E."/>
        </authorList>
    </citation>
    <scope>NUCLEOTIDE SEQUENCE [LARGE SCALE GENOMIC DNA]</scope>
    <source>
        <strain evidence="7 8">ATCC 34112</strain>
    </source>
</reference>
<evidence type="ECO:0000256" key="5">
    <source>
        <dbReference type="PIRSR" id="PIRSR602401-1"/>
    </source>
</evidence>
<dbReference type="Gene3D" id="1.10.630.10">
    <property type="entry name" value="Cytochrome P450"/>
    <property type="match status" value="1"/>
</dbReference>
<evidence type="ECO:0000256" key="6">
    <source>
        <dbReference type="RuleBase" id="RU000461"/>
    </source>
</evidence>
<gene>
    <name evidence="7" type="ORF">THRCLA_05775</name>
</gene>
<dbReference type="InterPro" id="IPR002401">
    <property type="entry name" value="Cyt_P450_E_grp-I"/>
</dbReference>
<keyword evidence="4 5" id="KW-0408">Iron</keyword>
<name>A0A1V9ZT17_9STRA</name>
<organism evidence="7 8">
    <name type="scientific">Thraustotheca clavata</name>
    <dbReference type="NCBI Taxonomy" id="74557"/>
    <lineage>
        <taxon>Eukaryota</taxon>
        <taxon>Sar</taxon>
        <taxon>Stramenopiles</taxon>
        <taxon>Oomycota</taxon>
        <taxon>Saprolegniomycetes</taxon>
        <taxon>Saprolegniales</taxon>
        <taxon>Achlyaceae</taxon>
        <taxon>Thraustotheca</taxon>
    </lineage>
</organism>
<evidence type="ECO:0000313" key="8">
    <source>
        <dbReference type="Proteomes" id="UP000243217"/>
    </source>
</evidence>